<proteinExistence type="predicted"/>
<evidence type="ECO:0000256" key="1">
    <source>
        <dbReference type="ARBA" id="ARBA00004167"/>
    </source>
</evidence>
<keyword evidence="2" id="KW-0488">Methylation</keyword>
<keyword evidence="5 6" id="KW-0472">Membrane</keyword>
<name>K9VZL5_9CYAN</name>
<evidence type="ECO:0000256" key="5">
    <source>
        <dbReference type="ARBA" id="ARBA00023136"/>
    </source>
</evidence>
<dbReference type="Pfam" id="PF07963">
    <property type="entry name" value="N_methyl"/>
    <property type="match status" value="1"/>
</dbReference>
<dbReference type="HOGENOM" id="CLU_102971_0_0_3"/>
<keyword evidence="3 6" id="KW-0812">Transmembrane</keyword>
<gene>
    <name evidence="7" type="ORF">Cri9333_1703</name>
</gene>
<feature type="transmembrane region" description="Helical" evidence="6">
    <location>
        <begin position="27"/>
        <end position="49"/>
    </location>
</feature>
<reference evidence="7 8" key="1">
    <citation type="submission" date="2012-06" db="EMBL/GenBank/DDBJ databases">
        <title>Finished chromosome of genome of Crinalium epipsammum PCC 9333.</title>
        <authorList>
            <consortium name="US DOE Joint Genome Institute"/>
            <person name="Gugger M."/>
            <person name="Coursin T."/>
            <person name="Rippka R."/>
            <person name="Tandeau De Marsac N."/>
            <person name="Huntemann M."/>
            <person name="Wei C.-L."/>
            <person name="Han J."/>
            <person name="Detter J.C."/>
            <person name="Han C."/>
            <person name="Tapia R."/>
            <person name="Davenport K."/>
            <person name="Daligault H."/>
            <person name="Erkkila T."/>
            <person name="Gu W."/>
            <person name="Munk A.C.C."/>
            <person name="Teshima H."/>
            <person name="Xu Y."/>
            <person name="Chain P."/>
            <person name="Chen A."/>
            <person name="Krypides N."/>
            <person name="Mavromatis K."/>
            <person name="Markowitz V."/>
            <person name="Szeto E."/>
            <person name="Ivanova N."/>
            <person name="Mikhailova N."/>
            <person name="Ovchinnikova G."/>
            <person name="Pagani I."/>
            <person name="Pati A."/>
            <person name="Goodwin L."/>
            <person name="Peters L."/>
            <person name="Pitluck S."/>
            <person name="Woyke T."/>
            <person name="Kerfeld C."/>
        </authorList>
    </citation>
    <scope>NUCLEOTIDE SEQUENCE [LARGE SCALE GENOMIC DNA]</scope>
    <source>
        <strain evidence="7 8">PCC 9333</strain>
    </source>
</reference>
<dbReference type="Proteomes" id="UP000010472">
    <property type="component" value="Chromosome"/>
</dbReference>
<dbReference type="GO" id="GO:0016020">
    <property type="term" value="C:membrane"/>
    <property type="evidence" value="ECO:0007669"/>
    <property type="project" value="UniProtKB-SubCell"/>
</dbReference>
<protein>
    <submittedName>
        <fullName evidence="7">Type 4 prepilin-like protein</fullName>
    </submittedName>
</protein>
<dbReference type="InterPro" id="IPR045584">
    <property type="entry name" value="Pilin-like"/>
</dbReference>
<dbReference type="OrthoDB" id="468456at2"/>
<dbReference type="KEGG" id="cep:Cri9333_1703"/>
<dbReference type="PRINTS" id="PR00885">
    <property type="entry name" value="BCTERIALGSPH"/>
</dbReference>
<evidence type="ECO:0000256" key="6">
    <source>
        <dbReference type="SAM" id="Phobius"/>
    </source>
</evidence>
<comment type="subcellular location">
    <subcellularLocation>
        <location evidence="1">Membrane</location>
        <topology evidence="1">Single-pass membrane protein</topology>
    </subcellularLocation>
</comment>
<dbReference type="eggNOG" id="COG2165">
    <property type="taxonomic scope" value="Bacteria"/>
</dbReference>
<dbReference type="STRING" id="1173022.Cri9333_1703"/>
<evidence type="ECO:0000256" key="3">
    <source>
        <dbReference type="ARBA" id="ARBA00022692"/>
    </source>
</evidence>
<dbReference type="AlphaFoldDB" id="K9VZL5"/>
<sequence>MKVGLKYFLSQIAIVPNNNRGFTLLELLIVLTIVGIMAAVAVPSFMAMYNNRKINEAVASSQGALQEAQREAMRKSKTCSAKLVKIGQKINPTDTTTVTSPVIRGNPESCLITGDRNLKGIVLNHNVTTHDDSNETPWEITFDYKGRTNAVTNAGTVFFSIPNTPSQEKCITTSQGIGLFRTGKRNGNSCKTTQLE</sequence>
<dbReference type="InterPro" id="IPR012902">
    <property type="entry name" value="N_methyl_site"/>
</dbReference>
<dbReference type="EMBL" id="CP003620">
    <property type="protein sequence ID" value="AFZ12590.1"/>
    <property type="molecule type" value="Genomic_DNA"/>
</dbReference>
<dbReference type="SUPFAM" id="SSF54523">
    <property type="entry name" value="Pili subunits"/>
    <property type="match status" value="1"/>
</dbReference>
<keyword evidence="4 6" id="KW-1133">Transmembrane helix</keyword>
<dbReference type="GO" id="GO:0015628">
    <property type="term" value="P:protein secretion by the type II secretion system"/>
    <property type="evidence" value="ECO:0007669"/>
    <property type="project" value="InterPro"/>
</dbReference>
<dbReference type="PROSITE" id="PS00409">
    <property type="entry name" value="PROKAR_NTER_METHYL"/>
    <property type="match status" value="1"/>
</dbReference>
<dbReference type="NCBIfam" id="TIGR02532">
    <property type="entry name" value="IV_pilin_GFxxxE"/>
    <property type="match status" value="1"/>
</dbReference>
<dbReference type="InterPro" id="IPR002416">
    <property type="entry name" value="T2SS_protein-GspH"/>
</dbReference>
<keyword evidence="8" id="KW-1185">Reference proteome</keyword>
<evidence type="ECO:0000256" key="2">
    <source>
        <dbReference type="ARBA" id="ARBA00022481"/>
    </source>
</evidence>
<dbReference type="Gene3D" id="3.30.700.10">
    <property type="entry name" value="Glycoprotein, Type 4 Pilin"/>
    <property type="match status" value="1"/>
</dbReference>
<dbReference type="RefSeq" id="WP_015202710.1">
    <property type="nucleotide sequence ID" value="NC_019753.1"/>
</dbReference>
<dbReference type="GO" id="GO:0015627">
    <property type="term" value="C:type II protein secretion system complex"/>
    <property type="evidence" value="ECO:0007669"/>
    <property type="project" value="InterPro"/>
</dbReference>
<evidence type="ECO:0000313" key="7">
    <source>
        <dbReference type="EMBL" id="AFZ12590.1"/>
    </source>
</evidence>
<accession>K9VZL5</accession>
<evidence type="ECO:0000256" key="4">
    <source>
        <dbReference type="ARBA" id="ARBA00022989"/>
    </source>
</evidence>
<evidence type="ECO:0000313" key="8">
    <source>
        <dbReference type="Proteomes" id="UP000010472"/>
    </source>
</evidence>
<organism evidence="7 8">
    <name type="scientific">Crinalium epipsammum PCC 9333</name>
    <dbReference type="NCBI Taxonomy" id="1173022"/>
    <lineage>
        <taxon>Bacteria</taxon>
        <taxon>Bacillati</taxon>
        <taxon>Cyanobacteriota</taxon>
        <taxon>Cyanophyceae</taxon>
        <taxon>Gomontiellales</taxon>
        <taxon>Gomontiellaceae</taxon>
        <taxon>Crinalium</taxon>
    </lineage>
</organism>